<proteinExistence type="predicted"/>
<dbReference type="EMBL" id="BAAAQX010000008">
    <property type="protein sequence ID" value="GAA2208395.1"/>
    <property type="molecule type" value="Genomic_DNA"/>
</dbReference>
<evidence type="ECO:0000256" key="1">
    <source>
        <dbReference type="SAM" id="Phobius"/>
    </source>
</evidence>
<dbReference type="Pfam" id="PF06182">
    <property type="entry name" value="ABC2_membrane_6"/>
    <property type="match status" value="1"/>
</dbReference>
<feature type="transmembrane region" description="Helical" evidence="1">
    <location>
        <begin position="149"/>
        <end position="173"/>
    </location>
</feature>
<dbReference type="Proteomes" id="UP001499843">
    <property type="component" value="Unassembled WGS sequence"/>
</dbReference>
<protein>
    <submittedName>
        <fullName evidence="2">ABC transporter permease</fullName>
    </submittedName>
</protein>
<dbReference type="PANTHER" id="PTHR36833:SF2">
    <property type="entry name" value="SLR0610 PROTEIN"/>
    <property type="match status" value="1"/>
</dbReference>
<gene>
    <name evidence="2" type="ORF">GCM10009850_038530</name>
</gene>
<dbReference type="PANTHER" id="PTHR36833">
    <property type="entry name" value="SLR0610 PROTEIN-RELATED"/>
    <property type="match status" value="1"/>
</dbReference>
<comment type="caution">
    <text evidence="2">The sequence shown here is derived from an EMBL/GenBank/DDBJ whole genome shotgun (WGS) entry which is preliminary data.</text>
</comment>
<evidence type="ECO:0000313" key="2">
    <source>
        <dbReference type="EMBL" id="GAA2208395.1"/>
    </source>
</evidence>
<feature type="transmembrane region" description="Helical" evidence="1">
    <location>
        <begin position="26"/>
        <end position="48"/>
    </location>
</feature>
<keyword evidence="1" id="KW-0812">Transmembrane</keyword>
<evidence type="ECO:0000313" key="3">
    <source>
        <dbReference type="Proteomes" id="UP001499843"/>
    </source>
</evidence>
<dbReference type="InterPro" id="IPR010390">
    <property type="entry name" value="ABC-2_transporter-like"/>
</dbReference>
<keyword evidence="3" id="KW-1185">Reference proteome</keyword>
<organism evidence="2 3">
    <name type="scientific">Nonomuraea monospora</name>
    <dbReference type="NCBI Taxonomy" id="568818"/>
    <lineage>
        <taxon>Bacteria</taxon>
        <taxon>Bacillati</taxon>
        <taxon>Actinomycetota</taxon>
        <taxon>Actinomycetes</taxon>
        <taxon>Streptosporangiales</taxon>
        <taxon>Streptosporangiaceae</taxon>
        <taxon>Nonomuraea</taxon>
    </lineage>
</organism>
<feature type="transmembrane region" description="Helical" evidence="1">
    <location>
        <begin position="227"/>
        <end position="250"/>
    </location>
</feature>
<keyword evidence="1" id="KW-1133">Transmembrane helix</keyword>
<feature type="transmembrane region" description="Helical" evidence="1">
    <location>
        <begin position="193"/>
        <end position="215"/>
    </location>
</feature>
<name>A0ABP5P9D3_9ACTN</name>
<keyword evidence="1" id="KW-0472">Membrane</keyword>
<reference evidence="3" key="1">
    <citation type="journal article" date="2019" name="Int. J. Syst. Evol. Microbiol.">
        <title>The Global Catalogue of Microorganisms (GCM) 10K type strain sequencing project: providing services to taxonomists for standard genome sequencing and annotation.</title>
        <authorList>
            <consortium name="The Broad Institute Genomics Platform"/>
            <consortium name="The Broad Institute Genome Sequencing Center for Infectious Disease"/>
            <person name="Wu L."/>
            <person name="Ma J."/>
        </authorList>
    </citation>
    <scope>NUCLEOTIDE SEQUENCE [LARGE SCALE GENOMIC DNA]</scope>
    <source>
        <strain evidence="3">JCM 16114</strain>
    </source>
</reference>
<dbReference type="RefSeq" id="WP_344476485.1">
    <property type="nucleotide sequence ID" value="NZ_BAAAQX010000008.1"/>
</dbReference>
<accession>A0ABP5P9D3</accession>
<feature type="transmembrane region" description="Helical" evidence="1">
    <location>
        <begin position="60"/>
        <end position="81"/>
    </location>
</feature>
<sequence length="262" mass="28011">MSAHLRLMRRFLIQALVRETHYRAHFVATLTVGLAELLVGLLPVWFLYGHADEINGWTGAEVVALVGAYQITTGMLATFVAPNLTRMTAYLTKGELDLVLVRPVSAQFYLTFRWIRPAELGKSATGLVTLCSGLAAAGARPGPIEVVQAIVLGCCGLVLLTCAWSALVYMAFWTQGAGPITAVFDAFMEAGRYPLACYPAAARAFLTFAFPVGFATSLPIEALTDGVGWLPVLGGVAMCVAAVAALRFYWHVGVRGYSSASS</sequence>